<protein>
    <recommendedName>
        <fullName evidence="5">Lipoprotein</fullName>
    </recommendedName>
</protein>
<dbReference type="RefSeq" id="WP_206986954.1">
    <property type="nucleotide sequence ID" value="NZ_JAFLQZ010000030.1"/>
</dbReference>
<organism evidence="3 4">
    <name type="scientific">Hymenobacter telluris</name>
    <dbReference type="NCBI Taxonomy" id="2816474"/>
    <lineage>
        <taxon>Bacteria</taxon>
        <taxon>Pseudomonadati</taxon>
        <taxon>Bacteroidota</taxon>
        <taxon>Cytophagia</taxon>
        <taxon>Cytophagales</taxon>
        <taxon>Hymenobacteraceae</taxon>
        <taxon>Hymenobacter</taxon>
    </lineage>
</organism>
<keyword evidence="2" id="KW-0732">Signal</keyword>
<evidence type="ECO:0000313" key="4">
    <source>
        <dbReference type="Proteomes" id="UP000664144"/>
    </source>
</evidence>
<proteinExistence type="predicted"/>
<dbReference type="AlphaFoldDB" id="A0A939JDA4"/>
<feature type="compositionally biased region" description="Basic and acidic residues" evidence="1">
    <location>
        <begin position="95"/>
        <end position="108"/>
    </location>
</feature>
<feature type="chain" id="PRO_5037321637" description="Lipoprotein" evidence="2">
    <location>
        <begin position="19"/>
        <end position="108"/>
    </location>
</feature>
<accession>A0A939JDA4</accession>
<feature type="compositionally biased region" description="Low complexity" evidence="1">
    <location>
        <begin position="67"/>
        <end position="87"/>
    </location>
</feature>
<evidence type="ECO:0008006" key="5">
    <source>
        <dbReference type="Google" id="ProtNLM"/>
    </source>
</evidence>
<gene>
    <name evidence="3" type="ORF">J0X19_24010</name>
</gene>
<reference evidence="3" key="1">
    <citation type="submission" date="2021-03" db="EMBL/GenBank/DDBJ databases">
        <authorList>
            <person name="Kim M.K."/>
        </authorList>
    </citation>
    <scope>NUCLEOTIDE SEQUENCE</scope>
    <source>
        <strain evidence="3">BT186</strain>
    </source>
</reference>
<evidence type="ECO:0000256" key="2">
    <source>
        <dbReference type="SAM" id="SignalP"/>
    </source>
</evidence>
<dbReference type="PROSITE" id="PS51257">
    <property type="entry name" value="PROKAR_LIPOPROTEIN"/>
    <property type="match status" value="1"/>
</dbReference>
<evidence type="ECO:0000256" key="1">
    <source>
        <dbReference type="SAM" id="MobiDB-lite"/>
    </source>
</evidence>
<name>A0A939JDA4_9BACT</name>
<keyword evidence="4" id="KW-1185">Reference proteome</keyword>
<feature type="region of interest" description="Disordered" evidence="1">
    <location>
        <begin position="20"/>
        <end position="108"/>
    </location>
</feature>
<evidence type="ECO:0000313" key="3">
    <source>
        <dbReference type="EMBL" id="MBO0361046.1"/>
    </source>
</evidence>
<feature type="signal peptide" evidence="2">
    <location>
        <begin position="1"/>
        <end position="18"/>
    </location>
</feature>
<comment type="caution">
    <text evidence="3">The sequence shown here is derived from an EMBL/GenBank/DDBJ whole genome shotgun (WGS) entry which is preliminary data.</text>
</comment>
<dbReference type="Proteomes" id="UP000664144">
    <property type="component" value="Unassembled WGS sequence"/>
</dbReference>
<dbReference type="EMBL" id="JAFLQZ010000030">
    <property type="protein sequence ID" value="MBO0361046.1"/>
    <property type="molecule type" value="Genomic_DNA"/>
</dbReference>
<sequence length="108" mass="11227">MKRISHLLLAVAAVASLAACDRQKSPGKDPQVTEDFSDAPPATVNETDRDSISGGQRVEAPAGKGSAADQQANQGNADAALESSPSNPNSPPNRMPKESEESKSKGRE</sequence>